<organism evidence="4">
    <name type="scientific">Magallana gigas</name>
    <name type="common">Pacific oyster</name>
    <name type="synonym">Crassostrea gigas</name>
    <dbReference type="NCBI Taxonomy" id="29159"/>
    <lineage>
        <taxon>Eukaryota</taxon>
        <taxon>Metazoa</taxon>
        <taxon>Spiralia</taxon>
        <taxon>Lophotrochozoa</taxon>
        <taxon>Mollusca</taxon>
        <taxon>Bivalvia</taxon>
        <taxon>Autobranchia</taxon>
        <taxon>Pteriomorphia</taxon>
        <taxon>Ostreida</taxon>
        <taxon>Ostreoidea</taxon>
        <taxon>Ostreidae</taxon>
        <taxon>Magallana</taxon>
    </lineage>
</organism>
<evidence type="ECO:0000313" key="4">
    <source>
        <dbReference type="EMBL" id="EKC35193.1"/>
    </source>
</evidence>
<dbReference type="PROSITE" id="PS50871">
    <property type="entry name" value="C1Q"/>
    <property type="match status" value="1"/>
</dbReference>
<evidence type="ECO:0000256" key="2">
    <source>
        <dbReference type="ARBA" id="ARBA00022525"/>
    </source>
</evidence>
<dbReference type="PANTHER" id="PTHR22923">
    <property type="entry name" value="CEREBELLIN-RELATED"/>
    <property type="match status" value="1"/>
</dbReference>
<dbReference type="InterPro" id="IPR050822">
    <property type="entry name" value="Cerebellin_Synaptic_Org"/>
</dbReference>
<dbReference type="PRINTS" id="PR00007">
    <property type="entry name" value="COMPLEMNTC1Q"/>
</dbReference>
<sequence>MQAEQARKDVIYRSEIDQLRNDTTNLKAKLHSRSHDAIAFTARLSHDVNLAVGQTVVFDKTQLNLGNAYHDTYGHFSAPIAGLYQFALTLLNNGNDSYFVLVRNGNEELAGLYSRHDFVPASAVVVVQLEASDVVFVKATNVGANLDEPFYCLFSGYLIQ</sequence>
<comment type="subcellular location">
    <subcellularLocation>
        <location evidence="1">Secreted</location>
    </subcellularLocation>
</comment>
<name>K1QMU1_MAGGI</name>
<evidence type="ECO:0000256" key="1">
    <source>
        <dbReference type="ARBA" id="ARBA00004613"/>
    </source>
</evidence>
<dbReference type="SMART" id="SM00110">
    <property type="entry name" value="C1Q"/>
    <property type="match status" value="1"/>
</dbReference>
<dbReference type="HOGENOM" id="CLU_001074_8_3_1"/>
<dbReference type="Gene3D" id="2.60.120.40">
    <property type="match status" value="1"/>
</dbReference>
<gene>
    <name evidence="4" type="ORF">CGI_10002821</name>
</gene>
<dbReference type="InParanoid" id="K1QMU1"/>
<dbReference type="PANTHER" id="PTHR22923:SF116">
    <property type="entry name" value="C1Q DOMAIN-CONTAINING PROTEIN"/>
    <property type="match status" value="1"/>
</dbReference>
<dbReference type="EMBL" id="JH817614">
    <property type="protein sequence ID" value="EKC35193.1"/>
    <property type="molecule type" value="Genomic_DNA"/>
</dbReference>
<dbReference type="InterPro" id="IPR008983">
    <property type="entry name" value="Tumour_necrosis_fac-like_dom"/>
</dbReference>
<evidence type="ECO:0000256" key="3">
    <source>
        <dbReference type="ARBA" id="ARBA00022729"/>
    </source>
</evidence>
<keyword evidence="3" id="KW-0732">Signal</keyword>
<dbReference type="InterPro" id="IPR001073">
    <property type="entry name" value="C1q_dom"/>
</dbReference>
<accession>K1QMU1</accession>
<dbReference type="GO" id="GO:0005576">
    <property type="term" value="C:extracellular region"/>
    <property type="evidence" value="ECO:0007669"/>
    <property type="project" value="UniProtKB-SubCell"/>
</dbReference>
<dbReference type="Pfam" id="PF00386">
    <property type="entry name" value="C1q"/>
    <property type="match status" value="1"/>
</dbReference>
<keyword evidence="2" id="KW-0964">Secreted</keyword>
<reference evidence="4" key="1">
    <citation type="journal article" date="2012" name="Nature">
        <title>The oyster genome reveals stress adaptation and complexity of shell formation.</title>
        <authorList>
            <person name="Zhang G."/>
            <person name="Fang X."/>
            <person name="Guo X."/>
            <person name="Li L."/>
            <person name="Luo R."/>
            <person name="Xu F."/>
            <person name="Yang P."/>
            <person name="Zhang L."/>
            <person name="Wang X."/>
            <person name="Qi H."/>
            <person name="Xiong Z."/>
            <person name="Que H."/>
            <person name="Xie Y."/>
            <person name="Holland P.W."/>
            <person name="Paps J."/>
            <person name="Zhu Y."/>
            <person name="Wu F."/>
            <person name="Chen Y."/>
            <person name="Wang J."/>
            <person name="Peng C."/>
            <person name="Meng J."/>
            <person name="Yang L."/>
            <person name="Liu J."/>
            <person name="Wen B."/>
            <person name="Zhang N."/>
            <person name="Huang Z."/>
            <person name="Zhu Q."/>
            <person name="Feng Y."/>
            <person name="Mount A."/>
            <person name="Hedgecock D."/>
            <person name="Xu Z."/>
            <person name="Liu Y."/>
            <person name="Domazet-Loso T."/>
            <person name="Du Y."/>
            <person name="Sun X."/>
            <person name="Zhang S."/>
            <person name="Liu B."/>
            <person name="Cheng P."/>
            <person name="Jiang X."/>
            <person name="Li J."/>
            <person name="Fan D."/>
            <person name="Wang W."/>
            <person name="Fu W."/>
            <person name="Wang T."/>
            <person name="Wang B."/>
            <person name="Zhang J."/>
            <person name="Peng Z."/>
            <person name="Li Y."/>
            <person name="Li N."/>
            <person name="Wang J."/>
            <person name="Chen M."/>
            <person name="He Y."/>
            <person name="Tan F."/>
            <person name="Song X."/>
            <person name="Zheng Q."/>
            <person name="Huang R."/>
            <person name="Yang H."/>
            <person name="Du X."/>
            <person name="Chen L."/>
            <person name="Yang M."/>
            <person name="Gaffney P.M."/>
            <person name="Wang S."/>
            <person name="Luo L."/>
            <person name="She Z."/>
            <person name="Ming Y."/>
            <person name="Huang W."/>
            <person name="Zhang S."/>
            <person name="Huang B."/>
            <person name="Zhang Y."/>
            <person name="Qu T."/>
            <person name="Ni P."/>
            <person name="Miao G."/>
            <person name="Wang J."/>
            <person name="Wang Q."/>
            <person name="Steinberg C.E."/>
            <person name="Wang H."/>
            <person name="Li N."/>
            <person name="Qian L."/>
            <person name="Zhang G."/>
            <person name="Li Y."/>
            <person name="Yang H."/>
            <person name="Liu X."/>
            <person name="Wang J."/>
            <person name="Yin Y."/>
            <person name="Wang J."/>
        </authorList>
    </citation>
    <scope>NUCLEOTIDE SEQUENCE [LARGE SCALE GENOMIC DNA]</scope>
    <source>
        <strain evidence="4">05x7-T-G4-1.051#20</strain>
    </source>
</reference>
<proteinExistence type="predicted"/>
<dbReference type="SUPFAM" id="SSF49842">
    <property type="entry name" value="TNF-like"/>
    <property type="match status" value="1"/>
</dbReference>
<protein>
    <submittedName>
        <fullName evidence="4">Heavy metal-binding protein HIP</fullName>
    </submittedName>
</protein>
<dbReference type="AlphaFoldDB" id="K1QMU1"/>